<evidence type="ECO:0000256" key="2">
    <source>
        <dbReference type="SAM" id="Phobius"/>
    </source>
</evidence>
<organism evidence="3">
    <name type="scientific">Micromonas pusilla</name>
    <name type="common">Picoplanktonic green alga</name>
    <name type="synonym">Chromulina pusilla</name>
    <dbReference type="NCBI Taxonomy" id="38833"/>
    <lineage>
        <taxon>Eukaryota</taxon>
        <taxon>Viridiplantae</taxon>
        <taxon>Chlorophyta</taxon>
        <taxon>Mamiellophyceae</taxon>
        <taxon>Mamiellales</taxon>
        <taxon>Mamiellaceae</taxon>
        <taxon>Micromonas</taxon>
    </lineage>
</organism>
<dbReference type="AlphaFoldDB" id="A0A7S0I888"/>
<feature type="compositionally biased region" description="Basic and acidic residues" evidence="1">
    <location>
        <begin position="144"/>
        <end position="153"/>
    </location>
</feature>
<keyword evidence="2" id="KW-0472">Membrane</keyword>
<gene>
    <name evidence="3" type="ORF">MCOM1403_LOCUS1293</name>
</gene>
<feature type="region of interest" description="Disordered" evidence="1">
    <location>
        <begin position="133"/>
        <end position="161"/>
    </location>
</feature>
<feature type="transmembrane region" description="Helical" evidence="2">
    <location>
        <begin position="68"/>
        <end position="88"/>
    </location>
</feature>
<name>A0A7S0I888_MICPS</name>
<proteinExistence type="predicted"/>
<keyword evidence="2" id="KW-0812">Transmembrane</keyword>
<sequence length="161" mass="17236">MTTTRAHRLATMSTVASTITAAVCFIFGDVFDAAPRARASARRQGRKRRCSDTGSDTPAVFFAPASRALARAAPCLAVIVLAALFTTARADGGRYLLQGEPVAAGRNAPTVSAGAIFPWTFPEHSIFGVDREGPRLRSTACPPTHRDPVRTDPIRPQLYKP</sequence>
<dbReference type="EMBL" id="HBEQ01001607">
    <property type="protein sequence ID" value="CAD8513868.1"/>
    <property type="molecule type" value="Transcribed_RNA"/>
</dbReference>
<evidence type="ECO:0000256" key="1">
    <source>
        <dbReference type="SAM" id="MobiDB-lite"/>
    </source>
</evidence>
<reference evidence="3" key="1">
    <citation type="submission" date="2021-01" db="EMBL/GenBank/DDBJ databases">
        <authorList>
            <person name="Corre E."/>
            <person name="Pelletier E."/>
            <person name="Niang G."/>
            <person name="Scheremetjew M."/>
            <person name="Finn R."/>
            <person name="Kale V."/>
            <person name="Holt S."/>
            <person name="Cochrane G."/>
            <person name="Meng A."/>
            <person name="Brown T."/>
            <person name="Cohen L."/>
        </authorList>
    </citation>
    <scope>NUCLEOTIDE SEQUENCE</scope>
    <source>
        <strain evidence="3">CCMP1723</strain>
    </source>
</reference>
<keyword evidence="2" id="KW-1133">Transmembrane helix</keyword>
<protein>
    <submittedName>
        <fullName evidence="3">Uncharacterized protein</fullName>
    </submittedName>
</protein>
<evidence type="ECO:0000313" key="3">
    <source>
        <dbReference type="EMBL" id="CAD8513868.1"/>
    </source>
</evidence>
<accession>A0A7S0I888</accession>
<feature type="transmembrane region" description="Helical" evidence="2">
    <location>
        <begin position="9"/>
        <end position="28"/>
    </location>
</feature>